<evidence type="ECO:0000313" key="3">
    <source>
        <dbReference type="Proteomes" id="UP000823388"/>
    </source>
</evidence>
<dbReference type="EMBL" id="CM029054">
    <property type="protein sequence ID" value="KAG2535871.1"/>
    <property type="molecule type" value="Genomic_DNA"/>
</dbReference>
<protein>
    <submittedName>
        <fullName evidence="2">Uncharacterized protein</fullName>
    </submittedName>
</protein>
<accession>A0A8T0MEW0</accession>
<dbReference type="AlphaFoldDB" id="A0A8T0MEW0"/>
<comment type="caution">
    <text evidence="2">The sequence shown here is derived from an EMBL/GenBank/DDBJ whole genome shotgun (WGS) entry which is preliminary data.</text>
</comment>
<feature type="region of interest" description="Disordered" evidence="1">
    <location>
        <begin position="137"/>
        <end position="173"/>
    </location>
</feature>
<evidence type="ECO:0000313" key="2">
    <source>
        <dbReference type="EMBL" id="KAG2535871.1"/>
    </source>
</evidence>
<proteinExistence type="predicted"/>
<feature type="compositionally biased region" description="Low complexity" evidence="1">
    <location>
        <begin position="37"/>
        <end position="48"/>
    </location>
</feature>
<reference evidence="2" key="1">
    <citation type="submission" date="2020-05" db="EMBL/GenBank/DDBJ databases">
        <title>WGS assembly of Panicum virgatum.</title>
        <authorList>
            <person name="Lovell J.T."/>
            <person name="Jenkins J."/>
            <person name="Shu S."/>
            <person name="Juenger T.E."/>
            <person name="Schmutz J."/>
        </authorList>
    </citation>
    <scope>NUCLEOTIDE SEQUENCE</scope>
    <source>
        <strain evidence="2">AP13</strain>
    </source>
</reference>
<dbReference type="Proteomes" id="UP000823388">
    <property type="component" value="Chromosome 9N"/>
</dbReference>
<keyword evidence="3" id="KW-1185">Reference proteome</keyword>
<gene>
    <name evidence="2" type="ORF">PVAP13_9NG142246</name>
</gene>
<feature type="region of interest" description="Disordered" evidence="1">
    <location>
        <begin position="28"/>
        <end position="85"/>
    </location>
</feature>
<sequence length="173" mass="17915">MMEMADLCASMWRIEEKLRRMNEILDRMNGVAPPPSSRTASTPSTPNSVQVVASPASGSSTYNSGRHDGERSRHQRALADGSNDLPYIPGSPSIPKHVIFTGVPNPTCASSSCSTGVACAQGPGAAAGVDPQLGCAVPDDGHAARPRVPAEDPGPTLLQSRRPRPPGDAAAHG</sequence>
<name>A0A8T0MEW0_PANVG</name>
<evidence type="ECO:0000256" key="1">
    <source>
        <dbReference type="SAM" id="MobiDB-lite"/>
    </source>
</evidence>
<organism evidence="2 3">
    <name type="scientific">Panicum virgatum</name>
    <name type="common">Blackwell switchgrass</name>
    <dbReference type="NCBI Taxonomy" id="38727"/>
    <lineage>
        <taxon>Eukaryota</taxon>
        <taxon>Viridiplantae</taxon>
        <taxon>Streptophyta</taxon>
        <taxon>Embryophyta</taxon>
        <taxon>Tracheophyta</taxon>
        <taxon>Spermatophyta</taxon>
        <taxon>Magnoliopsida</taxon>
        <taxon>Liliopsida</taxon>
        <taxon>Poales</taxon>
        <taxon>Poaceae</taxon>
        <taxon>PACMAD clade</taxon>
        <taxon>Panicoideae</taxon>
        <taxon>Panicodae</taxon>
        <taxon>Paniceae</taxon>
        <taxon>Panicinae</taxon>
        <taxon>Panicum</taxon>
        <taxon>Panicum sect. Hiantes</taxon>
    </lineage>
</organism>